<feature type="binding site" evidence="5">
    <location>
        <position position="108"/>
    </location>
    <ligand>
        <name>a divalent metal cation</name>
        <dbReference type="ChEBI" id="CHEBI:60240"/>
        <label>1</label>
    </ligand>
</feature>
<feature type="binding site" evidence="5">
    <location>
        <position position="9"/>
    </location>
    <ligand>
        <name>a divalent metal cation</name>
        <dbReference type="ChEBI" id="CHEBI:60240"/>
        <label>1</label>
    </ligand>
</feature>
<dbReference type="GO" id="GO:0016788">
    <property type="term" value="F:hydrolase activity, acting on ester bonds"/>
    <property type="evidence" value="ECO:0007669"/>
    <property type="project" value="InterPro"/>
</dbReference>
<evidence type="ECO:0000256" key="2">
    <source>
        <dbReference type="ARBA" id="ARBA00022723"/>
    </source>
</evidence>
<protein>
    <submittedName>
        <fullName evidence="6">Putative deoxyribonuclease TATDN3</fullName>
    </submittedName>
</protein>
<dbReference type="InterPro" id="IPR001130">
    <property type="entry name" value="TatD-like"/>
</dbReference>
<proteinExistence type="inferred from homology"/>
<dbReference type="CDD" id="cd01310">
    <property type="entry name" value="TatD_DNAse"/>
    <property type="match status" value="1"/>
</dbReference>
<evidence type="ECO:0000313" key="7">
    <source>
        <dbReference type="Proteomes" id="UP000234323"/>
    </source>
</evidence>
<comment type="caution">
    <text evidence="6">The sequence shown here is derived from an EMBL/GenBank/DDBJ whole genome shotgun (WGS) entry which is preliminary data.</text>
</comment>
<dbReference type="Proteomes" id="UP000234323">
    <property type="component" value="Unassembled WGS sequence"/>
</dbReference>
<dbReference type="PANTHER" id="PTHR46317:SF1">
    <property type="entry name" value="HYDROLASE, TATD FAMILY"/>
    <property type="match status" value="1"/>
</dbReference>
<dbReference type="EMBL" id="LLXI01000978">
    <property type="protein sequence ID" value="PKY51197.1"/>
    <property type="molecule type" value="Genomic_DNA"/>
</dbReference>
<dbReference type="VEuPathDB" id="FungiDB:RhiirFUN_009259"/>
<keyword evidence="7" id="KW-1185">Reference proteome</keyword>
<feature type="binding site" evidence="5">
    <location>
        <position position="11"/>
    </location>
    <ligand>
        <name>a divalent metal cation</name>
        <dbReference type="ChEBI" id="CHEBI:60240"/>
        <label>1</label>
    </ligand>
</feature>
<keyword evidence="2 5" id="KW-0479">Metal-binding</keyword>
<dbReference type="Pfam" id="PF01026">
    <property type="entry name" value="TatD_DNase"/>
    <property type="match status" value="1"/>
</dbReference>
<evidence type="ECO:0000256" key="1">
    <source>
        <dbReference type="ARBA" id="ARBA00009275"/>
    </source>
</evidence>
<dbReference type="InterPro" id="IPR032466">
    <property type="entry name" value="Metal_Hydrolase"/>
</dbReference>
<sequence>MFQYLIDVHAHVYPSSFPNTPIEEILSRAKTANIQSIVTVSETLEDAKSILGLKNGTLSDSLREMIEPCAGLHPVQPVGAMSLVSTEQANSILEFIQEKSTELVGIGEVGLDFTPHILKNAIDSNTNLNLSTEELKNIQRQVLARHIALSLQLDLPLNVHSRSAGHHALDCLRDYGARKVVMHAFDGQLKYARKGIEMGFFFSIPPSIIRSPQKQKLAAEIPLTNLLLETDSPALGPTKGVDNEPNSIIISATEISRIKQIPIEEVIQQTTKNAFKLFSRININRKSSLLTI</sequence>
<dbReference type="PROSITE" id="PS01091">
    <property type="entry name" value="TATD_3"/>
    <property type="match status" value="1"/>
</dbReference>
<dbReference type="InterPro" id="IPR018228">
    <property type="entry name" value="DNase_TatD-rel_CS"/>
</dbReference>
<feature type="binding site" evidence="5">
    <location>
        <position position="231"/>
    </location>
    <ligand>
        <name>a divalent metal cation</name>
        <dbReference type="ChEBI" id="CHEBI:60240"/>
        <label>1</label>
    </ligand>
</feature>
<comment type="function">
    <text evidence="4">Exhibits 3'-exonuclease activities and apurinic/apyrimidinic (AP) endonuclease (in vitro). Show preferential AP endonuclease activity on double-stranded DNA substrates and 3'- exonuclease activity on single-stranded DNA.</text>
</comment>
<reference evidence="6 7" key="1">
    <citation type="submission" date="2015-10" db="EMBL/GenBank/DDBJ databases">
        <title>Genome analyses suggest a sexual origin of heterokaryosis in a supposedly ancient asexual fungus.</title>
        <authorList>
            <person name="Ropars J."/>
            <person name="Sedzielewska K."/>
            <person name="Noel J."/>
            <person name="Charron P."/>
            <person name="Farinelli L."/>
            <person name="Marton T."/>
            <person name="Kruger M."/>
            <person name="Pelin A."/>
            <person name="Brachmann A."/>
            <person name="Corradi N."/>
        </authorList>
    </citation>
    <scope>NUCLEOTIDE SEQUENCE [LARGE SCALE GENOMIC DNA]</scope>
    <source>
        <strain evidence="6 7">A4</strain>
    </source>
</reference>
<evidence type="ECO:0000313" key="6">
    <source>
        <dbReference type="EMBL" id="PKY51197.1"/>
    </source>
</evidence>
<accession>A0A2I1GX47</accession>
<dbReference type="PANTHER" id="PTHR46317">
    <property type="entry name" value="HYDROLASE OF PHP SUPERFAMILY-RELATED PROTEIN"/>
    <property type="match status" value="1"/>
</dbReference>
<feature type="binding site" evidence="5">
    <location>
        <position position="160"/>
    </location>
    <ligand>
        <name>a divalent metal cation</name>
        <dbReference type="ChEBI" id="CHEBI:60240"/>
        <label>2</label>
    </ligand>
</feature>
<dbReference type="SUPFAM" id="SSF51556">
    <property type="entry name" value="Metallo-dependent hydrolases"/>
    <property type="match status" value="1"/>
</dbReference>
<organism evidence="6 7">
    <name type="scientific">Rhizophagus irregularis</name>
    <dbReference type="NCBI Taxonomy" id="588596"/>
    <lineage>
        <taxon>Eukaryota</taxon>
        <taxon>Fungi</taxon>
        <taxon>Fungi incertae sedis</taxon>
        <taxon>Mucoromycota</taxon>
        <taxon>Glomeromycotina</taxon>
        <taxon>Glomeromycetes</taxon>
        <taxon>Glomerales</taxon>
        <taxon>Glomeraceae</taxon>
        <taxon>Rhizophagus</taxon>
    </lineage>
</organism>
<comment type="similarity">
    <text evidence="1">Belongs to the metallo-dependent hydrolases superfamily. TatD-type hydrolase family.</text>
</comment>
<dbReference type="Gene3D" id="3.20.20.140">
    <property type="entry name" value="Metal-dependent hydrolases"/>
    <property type="match status" value="1"/>
</dbReference>
<dbReference type="VEuPathDB" id="FungiDB:FUN_007515"/>
<evidence type="ECO:0000256" key="5">
    <source>
        <dbReference type="PIRSR" id="PIRSR005902-1"/>
    </source>
</evidence>
<dbReference type="AlphaFoldDB" id="A0A2I1GX47"/>
<evidence type="ECO:0000256" key="3">
    <source>
        <dbReference type="ARBA" id="ARBA00022801"/>
    </source>
</evidence>
<keyword evidence="3" id="KW-0378">Hydrolase</keyword>
<evidence type="ECO:0000256" key="4">
    <source>
        <dbReference type="ARBA" id="ARBA00093287"/>
    </source>
</evidence>
<name>A0A2I1GX47_9GLOM</name>
<dbReference type="PIRSF" id="PIRSF005902">
    <property type="entry name" value="DNase_TatD"/>
    <property type="match status" value="1"/>
</dbReference>
<dbReference type="VEuPathDB" id="FungiDB:RhiirA1_399509"/>
<dbReference type="GO" id="GO:0046872">
    <property type="term" value="F:metal ion binding"/>
    <property type="evidence" value="ECO:0007669"/>
    <property type="project" value="UniProtKB-KW"/>
</dbReference>
<feature type="binding site" evidence="5">
    <location>
        <position position="183"/>
    </location>
    <ligand>
        <name>a divalent metal cation</name>
        <dbReference type="ChEBI" id="CHEBI:60240"/>
        <label>2</label>
    </ligand>
</feature>
<gene>
    <name evidence="6" type="ORF">RhiirA4_446722</name>
</gene>